<keyword evidence="15" id="KW-1185">Reference proteome</keyword>
<dbReference type="AlphaFoldDB" id="A0A238X965"/>
<accession>A0A238X965</accession>
<evidence type="ECO:0000256" key="10">
    <source>
        <dbReference type="ARBA" id="ARBA00030169"/>
    </source>
</evidence>
<evidence type="ECO:0000256" key="13">
    <source>
        <dbReference type="PIRSR" id="PIRSR605493-1"/>
    </source>
</evidence>
<proteinExistence type="inferred from homology"/>
<evidence type="ECO:0000256" key="8">
    <source>
        <dbReference type="ARBA" id="ARBA00025046"/>
    </source>
</evidence>
<gene>
    <name evidence="14" type="ORF">SAMN06272737_11289</name>
</gene>
<dbReference type="InterPro" id="IPR005493">
    <property type="entry name" value="RraA/RraA-like"/>
</dbReference>
<keyword evidence="13" id="KW-0460">Magnesium</keyword>
<evidence type="ECO:0000256" key="12">
    <source>
        <dbReference type="ARBA" id="ARBA00047973"/>
    </source>
</evidence>
<dbReference type="CDD" id="cd16841">
    <property type="entry name" value="RraA_family"/>
    <property type="match status" value="1"/>
</dbReference>
<comment type="cofactor">
    <cofactor evidence="13">
        <name>Mg(2+)</name>
        <dbReference type="ChEBI" id="CHEBI:18420"/>
    </cofactor>
</comment>
<dbReference type="GO" id="GO:0008948">
    <property type="term" value="F:oxaloacetate decarboxylase activity"/>
    <property type="evidence" value="ECO:0007669"/>
    <property type="project" value="UniProtKB-EC"/>
</dbReference>
<dbReference type="Gene3D" id="3.50.30.40">
    <property type="entry name" value="Ribonuclease E inhibitor RraA/RraA-like"/>
    <property type="match status" value="1"/>
</dbReference>
<dbReference type="NCBIfam" id="NF004850">
    <property type="entry name" value="PRK06201.1"/>
    <property type="match status" value="1"/>
</dbReference>
<evidence type="ECO:0000256" key="7">
    <source>
        <dbReference type="ARBA" id="ARBA00016549"/>
    </source>
</evidence>
<comment type="catalytic activity">
    <reaction evidence="1">
        <text>4-hydroxy-4-methyl-2-oxoglutarate = 2 pyruvate</text>
        <dbReference type="Rhea" id="RHEA:22748"/>
        <dbReference type="ChEBI" id="CHEBI:15361"/>
        <dbReference type="ChEBI" id="CHEBI:58276"/>
        <dbReference type="EC" id="4.1.3.17"/>
    </reaction>
</comment>
<comment type="function">
    <text evidence="8">Catalyzes the aldol cleavage of 4-hydroxy-4-methyl-2-oxoglutarate (HMG) into 2 molecules of pyruvate. Also contains a secondary oxaloacetate (OAA) decarboxylase activity due to the common pyruvate enolate transition state formed following C-C bond cleavage in the retro-aldol and decarboxylation reactions.</text>
</comment>
<evidence type="ECO:0000256" key="4">
    <source>
        <dbReference type="ARBA" id="ARBA00011233"/>
    </source>
</evidence>
<evidence type="ECO:0000256" key="9">
    <source>
        <dbReference type="ARBA" id="ARBA00029596"/>
    </source>
</evidence>
<evidence type="ECO:0000256" key="6">
    <source>
        <dbReference type="ARBA" id="ARBA00012947"/>
    </source>
</evidence>
<dbReference type="EMBL" id="FZNO01000012">
    <property type="protein sequence ID" value="SNR55576.1"/>
    <property type="molecule type" value="Genomic_DNA"/>
</dbReference>
<dbReference type="EC" id="4.1.1.112" evidence="6"/>
<evidence type="ECO:0000256" key="11">
    <source>
        <dbReference type="ARBA" id="ARBA00032305"/>
    </source>
</evidence>
<comment type="similarity">
    <text evidence="3">Belongs to the class II aldolase/RraA-like family.</text>
</comment>
<feature type="binding site" evidence="13">
    <location>
        <position position="119"/>
    </location>
    <ligand>
        <name>substrate</name>
    </ligand>
</feature>
<dbReference type="Pfam" id="PF03737">
    <property type="entry name" value="RraA-like"/>
    <property type="match status" value="1"/>
</dbReference>
<feature type="binding site" evidence="13">
    <location>
        <begin position="97"/>
        <end position="100"/>
    </location>
    <ligand>
        <name>substrate</name>
    </ligand>
</feature>
<evidence type="ECO:0000256" key="5">
    <source>
        <dbReference type="ARBA" id="ARBA00012213"/>
    </source>
</evidence>
<evidence type="ECO:0000256" key="2">
    <source>
        <dbReference type="ARBA" id="ARBA00001968"/>
    </source>
</evidence>
<dbReference type="PANTHER" id="PTHR33254:SF4">
    <property type="entry name" value="4-HYDROXY-4-METHYL-2-OXOGLUTARATE ALDOLASE 3-RELATED"/>
    <property type="match status" value="1"/>
</dbReference>
<comment type="catalytic activity">
    <reaction evidence="12">
        <text>oxaloacetate + H(+) = pyruvate + CO2</text>
        <dbReference type="Rhea" id="RHEA:15641"/>
        <dbReference type="ChEBI" id="CHEBI:15361"/>
        <dbReference type="ChEBI" id="CHEBI:15378"/>
        <dbReference type="ChEBI" id="CHEBI:16452"/>
        <dbReference type="ChEBI" id="CHEBI:16526"/>
        <dbReference type="EC" id="4.1.1.112"/>
    </reaction>
</comment>
<dbReference type="OrthoDB" id="943692at2"/>
<comment type="cofactor">
    <cofactor evidence="2">
        <name>a divalent metal cation</name>
        <dbReference type="ChEBI" id="CHEBI:60240"/>
    </cofactor>
</comment>
<keyword evidence="13" id="KW-0479">Metal-binding</keyword>
<comment type="subunit">
    <text evidence="4">Homotrimer.</text>
</comment>
<feature type="binding site" evidence="13">
    <location>
        <position position="120"/>
    </location>
    <ligand>
        <name>Mg(2+)</name>
        <dbReference type="ChEBI" id="CHEBI:18420"/>
    </ligand>
</feature>
<evidence type="ECO:0000313" key="14">
    <source>
        <dbReference type="EMBL" id="SNR55576.1"/>
    </source>
</evidence>
<reference evidence="14 15" key="1">
    <citation type="submission" date="2017-06" db="EMBL/GenBank/DDBJ databases">
        <authorList>
            <person name="Kim H.J."/>
            <person name="Triplett B.A."/>
        </authorList>
    </citation>
    <scope>NUCLEOTIDE SEQUENCE [LARGE SCALE GENOMIC DNA]</scope>
    <source>
        <strain evidence="14 15">DSM 44272</strain>
    </source>
</reference>
<dbReference type="EC" id="4.1.3.17" evidence="5"/>
<dbReference type="SUPFAM" id="SSF89562">
    <property type="entry name" value="RraA-like"/>
    <property type="match status" value="1"/>
</dbReference>
<dbReference type="RefSeq" id="WP_089336890.1">
    <property type="nucleotide sequence ID" value="NZ_FZNO01000012.1"/>
</dbReference>
<dbReference type="PANTHER" id="PTHR33254">
    <property type="entry name" value="4-HYDROXY-4-METHYL-2-OXOGLUTARATE ALDOLASE 3-RELATED"/>
    <property type="match status" value="1"/>
</dbReference>
<sequence>MSTCRLHRPGPRPDTALLEQCRDLPTSILSDSMDRVGGVRGVHRVPGGRWPRVAGPALTVRTRAGDNLVVHRALDLARPGDVLVIDAGGSLERAILGEIMGRYAAVRGIAALVVDGAVRDSEGLAAGPVPVFALGINHLGPYKDGPGELHGPVQAGGTVVRSGDVVVGDGDGVVVLPYERAAEVVARGQERLRDEEEQFAAIAGGTLDRSWVTRALAEVHVGHEVDR</sequence>
<dbReference type="Proteomes" id="UP000198403">
    <property type="component" value="Unassembled WGS sequence"/>
</dbReference>
<organism evidence="14 15">
    <name type="scientific">Blastococcus mobilis</name>
    <dbReference type="NCBI Taxonomy" id="1938746"/>
    <lineage>
        <taxon>Bacteria</taxon>
        <taxon>Bacillati</taxon>
        <taxon>Actinomycetota</taxon>
        <taxon>Actinomycetes</taxon>
        <taxon>Geodermatophilales</taxon>
        <taxon>Geodermatophilaceae</taxon>
        <taxon>Blastococcus</taxon>
    </lineage>
</organism>
<dbReference type="InterPro" id="IPR036704">
    <property type="entry name" value="RraA/RraA-like_sf"/>
</dbReference>
<dbReference type="GO" id="GO:0046872">
    <property type="term" value="F:metal ion binding"/>
    <property type="evidence" value="ECO:0007669"/>
    <property type="project" value="UniProtKB-KW"/>
</dbReference>
<dbReference type="GO" id="GO:0047443">
    <property type="term" value="F:4-hydroxy-4-methyl-2-oxoglutarate aldolase activity"/>
    <property type="evidence" value="ECO:0007669"/>
    <property type="project" value="UniProtKB-EC"/>
</dbReference>
<name>A0A238X965_9ACTN</name>
<evidence type="ECO:0000256" key="1">
    <source>
        <dbReference type="ARBA" id="ARBA00001342"/>
    </source>
</evidence>
<protein>
    <recommendedName>
        <fullName evidence="7">Putative 4-hydroxy-4-methyl-2-oxoglutarate aldolase</fullName>
        <ecNumber evidence="6">4.1.1.112</ecNumber>
        <ecNumber evidence="5">4.1.3.17</ecNumber>
    </recommendedName>
    <alternativeName>
        <fullName evidence="11">Oxaloacetate decarboxylase</fullName>
    </alternativeName>
    <alternativeName>
        <fullName evidence="9">Regulator of ribonuclease activity homolog</fullName>
    </alternativeName>
    <alternativeName>
        <fullName evidence="10">RraA-like protein</fullName>
    </alternativeName>
</protein>
<evidence type="ECO:0000313" key="15">
    <source>
        <dbReference type="Proteomes" id="UP000198403"/>
    </source>
</evidence>
<evidence type="ECO:0000256" key="3">
    <source>
        <dbReference type="ARBA" id="ARBA00008621"/>
    </source>
</evidence>